<reference evidence="18" key="3">
    <citation type="submission" date="2025-09" db="UniProtKB">
        <authorList>
            <consortium name="Ensembl"/>
        </authorList>
    </citation>
    <scope>IDENTIFICATION</scope>
</reference>
<dbReference type="Gene3D" id="3.40.50.300">
    <property type="entry name" value="P-loop containing nucleotide triphosphate hydrolases"/>
    <property type="match status" value="1"/>
</dbReference>
<evidence type="ECO:0000256" key="4">
    <source>
        <dbReference type="ARBA" id="ARBA00004555"/>
    </source>
</evidence>
<evidence type="ECO:0000256" key="8">
    <source>
        <dbReference type="ARBA" id="ARBA00022741"/>
    </source>
</evidence>
<dbReference type="SUPFAM" id="SSF52540">
    <property type="entry name" value="P-loop containing nucleoside triphosphate hydrolases"/>
    <property type="match status" value="1"/>
</dbReference>
<dbReference type="GO" id="GO:0005525">
    <property type="term" value="F:GTP binding"/>
    <property type="evidence" value="ECO:0007669"/>
    <property type="project" value="UniProtKB-KW"/>
</dbReference>
<dbReference type="GO" id="GO:0005829">
    <property type="term" value="C:cytosol"/>
    <property type="evidence" value="ECO:0007669"/>
    <property type="project" value="UniProtKB-SubCell"/>
</dbReference>
<dbReference type="InterPro" id="IPR045058">
    <property type="entry name" value="GIMA/IAN/Toc"/>
</dbReference>
<evidence type="ECO:0000256" key="11">
    <source>
        <dbReference type="ARBA" id="ARBA00023128"/>
    </source>
</evidence>
<evidence type="ECO:0000256" key="15">
    <source>
        <dbReference type="ARBA" id="ARBA00077278"/>
    </source>
</evidence>
<evidence type="ECO:0000259" key="17">
    <source>
        <dbReference type="PROSITE" id="PS51720"/>
    </source>
</evidence>
<evidence type="ECO:0000256" key="14">
    <source>
        <dbReference type="ARBA" id="ARBA00073539"/>
    </source>
</evidence>
<evidence type="ECO:0000256" key="3">
    <source>
        <dbReference type="ARBA" id="ARBA00004514"/>
    </source>
</evidence>
<evidence type="ECO:0000256" key="12">
    <source>
        <dbReference type="ARBA" id="ARBA00023134"/>
    </source>
</evidence>
<feature type="domain" description="AIG1-type G" evidence="17">
    <location>
        <begin position="27"/>
        <end position="229"/>
    </location>
</feature>
<evidence type="ECO:0000256" key="5">
    <source>
        <dbReference type="ARBA" id="ARBA00008535"/>
    </source>
</evidence>
<sequence length="297" mass="34145">CGAPYGSMSSARAHQVRDLILIFSIKAETLRIMLLGKCGAGKSSSGNTILGREAFKSDMKLSRVTKICEKEVGMVDDQPVAVIDTPGLFEIEIDRKKEDIIREILKCVKLQEPGPHAFVIVVPLGRMTQEDQDTNTLIEKHFGPNVWDYTIVLFTHGDRLEGKTINDVISESEENLRNFIRKCSGGFHVFNNKNPEDSDQVTSFLTKIHTLVALNGRGHYRTDLYPPKERRIRKIQESILTTRDKEINQKETELQELHKDQELQKRKRELWRKEEERARLELDLGTYIFCELFETSK</sequence>
<evidence type="ECO:0000256" key="7">
    <source>
        <dbReference type="ARBA" id="ARBA00022737"/>
    </source>
</evidence>
<organism evidence="18 19">
    <name type="scientific">Myripristis murdjan</name>
    <name type="common">pinecone soldierfish</name>
    <dbReference type="NCBI Taxonomy" id="586833"/>
    <lineage>
        <taxon>Eukaryota</taxon>
        <taxon>Metazoa</taxon>
        <taxon>Chordata</taxon>
        <taxon>Craniata</taxon>
        <taxon>Vertebrata</taxon>
        <taxon>Euteleostomi</taxon>
        <taxon>Actinopterygii</taxon>
        <taxon>Neopterygii</taxon>
        <taxon>Teleostei</taxon>
        <taxon>Neoteleostei</taxon>
        <taxon>Acanthomorphata</taxon>
        <taxon>Holocentriformes</taxon>
        <taxon>Holocentridae</taxon>
        <taxon>Myripristis</taxon>
    </lineage>
</organism>
<keyword evidence="16" id="KW-0175">Coiled coil</keyword>
<feature type="coiled-coil region" evidence="16">
    <location>
        <begin position="247"/>
        <end position="283"/>
    </location>
</feature>
<evidence type="ECO:0000256" key="9">
    <source>
        <dbReference type="ARBA" id="ARBA00022824"/>
    </source>
</evidence>
<comment type="subcellular location">
    <subcellularLocation>
        <location evidence="3">Cytoplasm</location>
        <location evidence="3">Cytosol</location>
    </subcellularLocation>
    <subcellularLocation>
        <location evidence="2">Endoplasmic reticulum</location>
    </subcellularLocation>
    <subcellularLocation>
        <location evidence="4">Golgi apparatus</location>
    </subcellularLocation>
    <subcellularLocation>
        <location evidence="1">Mitochondrion</location>
    </subcellularLocation>
</comment>
<dbReference type="GeneTree" id="ENSGT01120000271858"/>
<evidence type="ECO:0000256" key="6">
    <source>
        <dbReference type="ARBA" id="ARBA00022490"/>
    </source>
</evidence>
<keyword evidence="10" id="KW-0333">Golgi apparatus</keyword>
<evidence type="ECO:0000313" key="19">
    <source>
        <dbReference type="Proteomes" id="UP000472263"/>
    </source>
</evidence>
<dbReference type="InterPro" id="IPR027417">
    <property type="entry name" value="P-loop_NTPase"/>
</dbReference>
<evidence type="ECO:0000256" key="1">
    <source>
        <dbReference type="ARBA" id="ARBA00004173"/>
    </source>
</evidence>
<keyword evidence="11" id="KW-0496">Mitochondrion</keyword>
<dbReference type="GO" id="GO:0005783">
    <property type="term" value="C:endoplasmic reticulum"/>
    <property type="evidence" value="ECO:0007669"/>
    <property type="project" value="UniProtKB-SubCell"/>
</dbReference>
<evidence type="ECO:0000256" key="2">
    <source>
        <dbReference type="ARBA" id="ARBA00004240"/>
    </source>
</evidence>
<dbReference type="PANTHER" id="PTHR10903">
    <property type="entry name" value="GTPASE, IMAP FAMILY MEMBER-RELATED"/>
    <property type="match status" value="1"/>
</dbReference>
<protein>
    <recommendedName>
        <fullName evidence="14">GTPase IMAP family member 8</fullName>
    </recommendedName>
    <alternativeName>
        <fullName evidence="15">Immune-associated nucleotide-binding protein 9</fullName>
    </alternativeName>
</protein>
<dbReference type="PROSITE" id="PS51720">
    <property type="entry name" value="G_AIG1"/>
    <property type="match status" value="1"/>
</dbReference>
<dbReference type="AlphaFoldDB" id="A0A667YI22"/>
<dbReference type="FunCoup" id="A0A667YI22">
    <property type="interactions" value="40"/>
</dbReference>
<reference evidence="18" key="1">
    <citation type="submission" date="2019-06" db="EMBL/GenBank/DDBJ databases">
        <authorList>
            <consortium name="Wellcome Sanger Institute Data Sharing"/>
        </authorList>
    </citation>
    <scope>NUCLEOTIDE SEQUENCE [LARGE SCALE GENOMIC DNA]</scope>
</reference>
<evidence type="ECO:0000256" key="13">
    <source>
        <dbReference type="ARBA" id="ARBA00056809"/>
    </source>
</evidence>
<name>A0A667YI22_9TELE</name>
<evidence type="ECO:0000256" key="10">
    <source>
        <dbReference type="ARBA" id="ARBA00023034"/>
    </source>
</evidence>
<dbReference type="GO" id="GO:0005794">
    <property type="term" value="C:Golgi apparatus"/>
    <property type="evidence" value="ECO:0007669"/>
    <property type="project" value="UniProtKB-SubCell"/>
</dbReference>
<dbReference type="Ensembl" id="ENSMMDT00005024001.1">
    <property type="protein sequence ID" value="ENSMMDP00005023494.1"/>
    <property type="gene ID" value="ENSMMDG00005011328.1"/>
</dbReference>
<dbReference type="GO" id="GO:0005739">
    <property type="term" value="C:mitochondrion"/>
    <property type="evidence" value="ECO:0007669"/>
    <property type="project" value="UniProtKB-SubCell"/>
</dbReference>
<keyword evidence="7" id="KW-0677">Repeat</keyword>
<evidence type="ECO:0000256" key="16">
    <source>
        <dbReference type="SAM" id="Coils"/>
    </source>
</evidence>
<dbReference type="Proteomes" id="UP000472263">
    <property type="component" value="Chromosome 8"/>
</dbReference>
<keyword evidence="19" id="KW-1185">Reference proteome</keyword>
<keyword evidence="6" id="KW-0963">Cytoplasm</keyword>
<keyword evidence="12" id="KW-0342">GTP-binding</keyword>
<comment type="similarity">
    <text evidence="5">Belongs to the TRAFAC class TrmE-Era-EngA-EngB-Septin-like GTPase superfamily. AIG1/Toc34/Toc159-like paraseptin GTPase family. IAN subfamily.</text>
</comment>
<dbReference type="Pfam" id="PF04548">
    <property type="entry name" value="AIG1"/>
    <property type="match status" value="1"/>
</dbReference>
<reference evidence="18" key="2">
    <citation type="submission" date="2025-08" db="UniProtKB">
        <authorList>
            <consortium name="Ensembl"/>
        </authorList>
    </citation>
    <scope>IDENTIFICATION</scope>
</reference>
<dbReference type="InterPro" id="IPR006703">
    <property type="entry name" value="G_AIG1"/>
</dbReference>
<comment type="function">
    <text evidence="13">Exerts an anti-apoptotic effect in the immune system and is involved in responses to infections.</text>
</comment>
<accession>A0A667YI22</accession>
<dbReference type="InParanoid" id="A0A667YI22"/>
<keyword evidence="8" id="KW-0547">Nucleotide-binding</keyword>
<dbReference type="CDD" id="cd01852">
    <property type="entry name" value="AIG1"/>
    <property type="match status" value="1"/>
</dbReference>
<keyword evidence="9" id="KW-0256">Endoplasmic reticulum</keyword>
<evidence type="ECO:0000313" key="18">
    <source>
        <dbReference type="Ensembl" id="ENSMMDP00005023494.1"/>
    </source>
</evidence>
<dbReference type="FunFam" id="3.40.50.300:FF:000536">
    <property type="entry name" value="GTPase IMAP family member 8"/>
    <property type="match status" value="1"/>
</dbReference>
<dbReference type="PANTHER" id="PTHR10903:SF190">
    <property type="entry name" value="GTPASE IMAP FAMILY MEMBER 4-LIKE"/>
    <property type="match status" value="1"/>
</dbReference>
<proteinExistence type="inferred from homology"/>